<dbReference type="InterPro" id="IPR035979">
    <property type="entry name" value="RBD_domain_sf"/>
</dbReference>
<organism evidence="3 4">
    <name type="scientific">Candidatus Nitrospira nitrosa</name>
    <dbReference type="NCBI Taxonomy" id="1742972"/>
    <lineage>
        <taxon>Bacteria</taxon>
        <taxon>Pseudomonadati</taxon>
        <taxon>Nitrospirota</taxon>
        <taxon>Nitrospiria</taxon>
        <taxon>Nitrospirales</taxon>
        <taxon>Nitrospiraceae</taxon>
        <taxon>Nitrospira</taxon>
    </lineage>
</organism>
<gene>
    <name evidence="3" type="ORF">COMA1_90075</name>
</gene>
<dbReference type="SMART" id="SM00360">
    <property type="entry name" value="RRM"/>
    <property type="match status" value="1"/>
</dbReference>
<feature type="domain" description="RRM" evidence="2">
    <location>
        <begin position="4"/>
        <end position="82"/>
    </location>
</feature>
<dbReference type="STRING" id="1742972.COMA1_90075"/>
<dbReference type="CDD" id="cd00590">
    <property type="entry name" value="RRM_SF"/>
    <property type="match status" value="1"/>
</dbReference>
<dbReference type="OrthoDB" id="9798855at2"/>
<dbReference type="Gene3D" id="3.30.70.330">
    <property type="match status" value="1"/>
</dbReference>
<dbReference type="SUPFAM" id="SSF54928">
    <property type="entry name" value="RNA-binding domain, RBD"/>
    <property type="match status" value="1"/>
</dbReference>
<dbReference type="InterPro" id="IPR012677">
    <property type="entry name" value="Nucleotide-bd_a/b_plait_sf"/>
</dbReference>
<dbReference type="PANTHER" id="PTHR48025:SF1">
    <property type="entry name" value="RRM DOMAIN-CONTAINING PROTEIN"/>
    <property type="match status" value="1"/>
</dbReference>
<keyword evidence="1" id="KW-0694">RNA-binding</keyword>
<dbReference type="Proteomes" id="UP000199032">
    <property type="component" value="Unassembled WGS sequence"/>
</dbReference>
<dbReference type="PANTHER" id="PTHR48025">
    <property type="entry name" value="OS02G0815200 PROTEIN"/>
    <property type="match status" value="1"/>
</dbReference>
<dbReference type="InterPro" id="IPR000504">
    <property type="entry name" value="RRM_dom"/>
</dbReference>
<evidence type="ECO:0000313" key="4">
    <source>
        <dbReference type="Proteomes" id="UP000199032"/>
    </source>
</evidence>
<dbReference type="RefSeq" id="WP_090751383.1">
    <property type="nucleotide sequence ID" value="NZ_CZQA01000015.1"/>
</dbReference>
<dbReference type="GO" id="GO:0003729">
    <property type="term" value="F:mRNA binding"/>
    <property type="evidence" value="ECO:0007669"/>
    <property type="project" value="TreeGrafter"/>
</dbReference>
<dbReference type="AlphaFoldDB" id="A0A0S4LS57"/>
<evidence type="ECO:0000256" key="1">
    <source>
        <dbReference type="ARBA" id="ARBA00022884"/>
    </source>
</evidence>
<reference evidence="3 4" key="1">
    <citation type="submission" date="2015-10" db="EMBL/GenBank/DDBJ databases">
        <authorList>
            <person name="Gilbert D.G."/>
        </authorList>
    </citation>
    <scope>NUCLEOTIDE SEQUENCE [LARGE SCALE GENOMIC DNA]</scope>
    <source>
        <strain evidence="3">COMA1</strain>
    </source>
</reference>
<sequence length="85" mass="9332">MSTCVVYVGGLSEDASDDHLRALLEAYGEVAHASVVRYKRSKKSAGYGFVQLGSREEALRAVKALDGTRLMNNRLRLFVTGALER</sequence>
<evidence type="ECO:0000259" key="2">
    <source>
        <dbReference type="PROSITE" id="PS50102"/>
    </source>
</evidence>
<protein>
    <submittedName>
        <fullName evidence="3">RNA-binding region</fullName>
    </submittedName>
</protein>
<dbReference type="InterPro" id="IPR050502">
    <property type="entry name" value="Euk_RNA-bind_prot"/>
</dbReference>
<proteinExistence type="predicted"/>
<evidence type="ECO:0000313" key="3">
    <source>
        <dbReference type="EMBL" id="CUS39817.1"/>
    </source>
</evidence>
<dbReference type="Pfam" id="PF00076">
    <property type="entry name" value="RRM_1"/>
    <property type="match status" value="1"/>
</dbReference>
<keyword evidence="4" id="KW-1185">Reference proteome</keyword>
<dbReference type="EMBL" id="CZQA01000015">
    <property type="protein sequence ID" value="CUS39817.1"/>
    <property type="molecule type" value="Genomic_DNA"/>
</dbReference>
<accession>A0A0S4LS57</accession>
<name>A0A0S4LS57_9BACT</name>
<dbReference type="PROSITE" id="PS50102">
    <property type="entry name" value="RRM"/>
    <property type="match status" value="1"/>
</dbReference>